<sequence>MLTSPKIAIAQIAMHWTTAENTASIERAMNFASSKGAQVCGFSELAVTGFHREIGREARANLVRPAVERIRALAAHLSLGVAVGAPTFGSDRTKFNTHLLIDEQGMITAEVPKRGLTDPEATFFARGSIRPVGSIQGLRCSAVICREVTDLDHVRSELPPGTVDLIFVPGALRQDPDTPRTDPPEYVRDIQRLAAATRAYVVHTNWPNALNRPEESVDAGGSVVANPDGEVLFRLPMQESGIGIFTLGERTFSWHPQ</sequence>
<dbReference type="PANTHER" id="PTHR43674">
    <property type="entry name" value="NITRILASE C965.09-RELATED"/>
    <property type="match status" value="1"/>
</dbReference>
<dbReference type="InterPro" id="IPR003010">
    <property type="entry name" value="C-N_Hydrolase"/>
</dbReference>
<dbReference type="InterPro" id="IPR036526">
    <property type="entry name" value="C-N_Hydrolase_sf"/>
</dbReference>
<dbReference type="Proteomes" id="UP001041814">
    <property type="component" value="Unassembled WGS sequence"/>
</dbReference>
<dbReference type="Pfam" id="PF00795">
    <property type="entry name" value="CN_hydrolase"/>
    <property type="match status" value="1"/>
</dbReference>
<reference evidence="3" key="1">
    <citation type="submission" date="2017-08" db="EMBL/GenBank/DDBJ databases">
        <authorList>
            <person name="Imhoff J.F."/>
            <person name="Rahn T."/>
            <person name="Kuenzel S."/>
            <person name="Neulinger S.C."/>
        </authorList>
    </citation>
    <scope>NUCLEOTIDE SEQUENCE</scope>
    <source>
        <strain evidence="3">IM 151</strain>
    </source>
</reference>
<gene>
    <name evidence="3" type="ORF">CKO43_00205</name>
</gene>
<dbReference type="RefSeq" id="WP_200377474.1">
    <property type="nucleotide sequence ID" value="NZ_NRRU01000001.1"/>
</dbReference>
<name>A0ABS1DMH0_RUBGE</name>
<keyword evidence="4" id="KW-1185">Reference proteome</keyword>
<organism evidence="3 4">
    <name type="scientific">Rubrivivax gelatinosus</name>
    <name type="common">Rhodocyclus gelatinosus</name>
    <name type="synonym">Rhodopseudomonas gelatinosa</name>
    <dbReference type="NCBI Taxonomy" id="28068"/>
    <lineage>
        <taxon>Bacteria</taxon>
        <taxon>Pseudomonadati</taxon>
        <taxon>Pseudomonadota</taxon>
        <taxon>Betaproteobacteria</taxon>
        <taxon>Burkholderiales</taxon>
        <taxon>Sphaerotilaceae</taxon>
        <taxon>Rubrivivax</taxon>
    </lineage>
</organism>
<proteinExistence type="predicted"/>
<keyword evidence="1" id="KW-0378">Hydrolase</keyword>
<reference evidence="3" key="2">
    <citation type="journal article" date="2020" name="Microorganisms">
        <title>Osmotic Adaptation and Compatible Solute Biosynthesis of Phototrophic Bacteria as Revealed from Genome Analyses.</title>
        <authorList>
            <person name="Imhoff J.F."/>
            <person name="Rahn T."/>
            <person name="Kunzel S."/>
            <person name="Keller A."/>
            <person name="Neulinger S.C."/>
        </authorList>
    </citation>
    <scope>NUCLEOTIDE SEQUENCE</scope>
    <source>
        <strain evidence="3">IM 151</strain>
    </source>
</reference>
<protein>
    <recommendedName>
        <fullName evidence="2">CN hydrolase domain-containing protein</fullName>
    </recommendedName>
</protein>
<evidence type="ECO:0000256" key="1">
    <source>
        <dbReference type="ARBA" id="ARBA00022801"/>
    </source>
</evidence>
<evidence type="ECO:0000313" key="3">
    <source>
        <dbReference type="EMBL" id="MBK1711202.1"/>
    </source>
</evidence>
<dbReference type="SUPFAM" id="SSF56317">
    <property type="entry name" value="Carbon-nitrogen hydrolase"/>
    <property type="match status" value="1"/>
</dbReference>
<dbReference type="Gene3D" id="3.60.110.10">
    <property type="entry name" value="Carbon-nitrogen hydrolase"/>
    <property type="match status" value="1"/>
</dbReference>
<evidence type="ECO:0000259" key="2">
    <source>
        <dbReference type="PROSITE" id="PS50263"/>
    </source>
</evidence>
<dbReference type="InterPro" id="IPR050345">
    <property type="entry name" value="Aliph_Amidase/BUP"/>
</dbReference>
<dbReference type="PROSITE" id="PS50263">
    <property type="entry name" value="CN_HYDROLASE"/>
    <property type="match status" value="1"/>
</dbReference>
<dbReference type="CDD" id="cd07197">
    <property type="entry name" value="nitrilase"/>
    <property type="match status" value="1"/>
</dbReference>
<dbReference type="EMBL" id="NRRU01000001">
    <property type="protein sequence ID" value="MBK1711202.1"/>
    <property type="molecule type" value="Genomic_DNA"/>
</dbReference>
<accession>A0ABS1DMH0</accession>
<comment type="caution">
    <text evidence="3">The sequence shown here is derived from an EMBL/GenBank/DDBJ whole genome shotgun (WGS) entry which is preliminary data.</text>
</comment>
<dbReference type="PANTHER" id="PTHR43674:SF2">
    <property type="entry name" value="BETA-UREIDOPROPIONASE"/>
    <property type="match status" value="1"/>
</dbReference>
<evidence type="ECO:0000313" key="4">
    <source>
        <dbReference type="Proteomes" id="UP001041814"/>
    </source>
</evidence>
<feature type="domain" description="CN hydrolase" evidence="2">
    <location>
        <begin position="5"/>
        <end position="252"/>
    </location>
</feature>